<keyword evidence="1" id="KW-1133">Transmembrane helix</keyword>
<dbReference type="EMBL" id="SDLO01000002">
    <property type="protein sequence ID" value="TDK92972.1"/>
    <property type="molecule type" value="Genomic_DNA"/>
</dbReference>
<accession>A0A4R5WNN4</accession>
<protein>
    <submittedName>
        <fullName evidence="2">DUF417 family protein</fullName>
    </submittedName>
</protein>
<comment type="caution">
    <text evidence="2">The sequence shown here is derived from an EMBL/GenBank/DDBJ whole genome shotgun (WGS) entry which is preliminary data.</text>
</comment>
<feature type="transmembrane region" description="Helical" evidence="1">
    <location>
        <begin position="158"/>
        <end position="183"/>
    </location>
</feature>
<dbReference type="PANTHER" id="PTHR40106:SF1">
    <property type="entry name" value="INNER MEMBRANE PROTEIN RCLC"/>
    <property type="match status" value="1"/>
</dbReference>
<evidence type="ECO:0000313" key="3">
    <source>
        <dbReference type="Proteomes" id="UP000294929"/>
    </source>
</evidence>
<reference evidence="2 3" key="1">
    <citation type="submission" date="2019-01" db="EMBL/GenBank/DDBJ databases">
        <title>High-quality-draft genome sequences of five non-tuberculosis mycobacteriaceae isolated from a nosocomial environment.</title>
        <authorList>
            <person name="Tiago I."/>
            <person name="Alarico S."/>
            <person name="Pereira S.G."/>
            <person name="Coelho C."/>
            <person name="Maranha A."/>
            <person name="Empadinhas N."/>
        </authorList>
    </citation>
    <scope>NUCLEOTIDE SEQUENCE [LARGE SCALE GENOMIC DNA]</scope>
    <source>
        <strain evidence="2 3">24AIII</strain>
    </source>
</reference>
<feature type="transmembrane region" description="Helical" evidence="1">
    <location>
        <begin position="95"/>
        <end position="117"/>
    </location>
</feature>
<keyword evidence="1" id="KW-0812">Transmembrane</keyword>
<evidence type="ECO:0000256" key="1">
    <source>
        <dbReference type="SAM" id="Phobius"/>
    </source>
</evidence>
<name>A0A4R5WNN4_MYCMU</name>
<proteinExistence type="predicted"/>
<feature type="transmembrane region" description="Helical" evidence="1">
    <location>
        <begin position="57"/>
        <end position="75"/>
    </location>
</feature>
<dbReference type="Pfam" id="PF04224">
    <property type="entry name" value="DUF417"/>
    <property type="match status" value="2"/>
</dbReference>
<organism evidence="2 3">
    <name type="scientific">Mycolicibacterium mucogenicum</name>
    <name type="common">Mycobacterium mucogenicum</name>
    <dbReference type="NCBI Taxonomy" id="56689"/>
    <lineage>
        <taxon>Bacteria</taxon>
        <taxon>Bacillati</taxon>
        <taxon>Actinomycetota</taxon>
        <taxon>Actinomycetes</taxon>
        <taxon>Mycobacteriales</taxon>
        <taxon>Mycobacteriaceae</taxon>
        <taxon>Mycolicibacterium</taxon>
    </lineage>
</organism>
<feature type="transmembrane region" description="Helical" evidence="1">
    <location>
        <begin position="124"/>
        <end position="146"/>
    </location>
</feature>
<dbReference type="Proteomes" id="UP000294929">
    <property type="component" value="Unassembled WGS sequence"/>
</dbReference>
<keyword evidence="1" id="KW-0472">Membrane</keyword>
<dbReference type="GO" id="GO:1901530">
    <property type="term" value="P:response to hypochlorite"/>
    <property type="evidence" value="ECO:0007669"/>
    <property type="project" value="TreeGrafter"/>
</dbReference>
<sequence length="202" mass="21423">MTRLPTSTVLSRTINVLESTLLAYCPEWAFIASWKDEPLSVQPAAISSRISRLGQAVARYGLVVVLAWIGVGKFVKMEAHVLIEHNPLMSWIYLVLSHSAVATALGTAEILAAVLIALHRVWPLLSAVGSAMAVVLFVGTLSFLFTTPGLVVGHAGPIPILGALPGQFLLKDLVLIGVAIWTLGDALDGRRMPPAAKQNSGG</sequence>
<dbReference type="AlphaFoldDB" id="A0A4R5WNN4"/>
<dbReference type="InterPro" id="IPR007339">
    <property type="entry name" value="RclC-like"/>
</dbReference>
<dbReference type="GO" id="GO:0005886">
    <property type="term" value="C:plasma membrane"/>
    <property type="evidence" value="ECO:0007669"/>
    <property type="project" value="TreeGrafter"/>
</dbReference>
<dbReference type="PANTHER" id="PTHR40106">
    <property type="entry name" value="INNER MEMBRANE PROTEIN RCLC"/>
    <property type="match status" value="1"/>
</dbReference>
<evidence type="ECO:0000313" key="2">
    <source>
        <dbReference type="EMBL" id="TDK92972.1"/>
    </source>
</evidence>
<gene>
    <name evidence="2" type="ORF">EUA03_02505</name>
</gene>